<evidence type="ECO:0000313" key="6">
    <source>
        <dbReference type="Proteomes" id="UP001595872"/>
    </source>
</evidence>
<dbReference type="InterPro" id="IPR051814">
    <property type="entry name" value="NAD(P)H-dep_FMN_reductase"/>
</dbReference>
<reference evidence="6" key="1">
    <citation type="journal article" date="2019" name="Int. J. Syst. Evol. Microbiol.">
        <title>The Global Catalogue of Microorganisms (GCM) 10K type strain sequencing project: providing services to taxonomists for standard genome sequencing and annotation.</title>
        <authorList>
            <consortium name="The Broad Institute Genomics Platform"/>
            <consortium name="The Broad Institute Genome Sequencing Center for Infectious Disease"/>
            <person name="Wu L."/>
            <person name="Ma J."/>
        </authorList>
    </citation>
    <scope>NUCLEOTIDE SEQUENCE [LARGE SCALE GENOMIC DNA]</scope>
    <source>
        <strain evidence="6">KLKA75</strain>
    </source>
</reference>
<dbReference type="InterPro" id="IPR029039">
    <property type="entry name" value="Flavoprotein-like_sf"/>
</dbReference>
<comment type="caution">
    <text evidence="5">The sequence shown here is derived from an EMBL/GenBank/DDBJ whole genome shotgun (WGS) entry which is preliminary data.</text>
</comment>
<dbReference type="PANTHER" id="PTHR43408">
    <property type="entry name" value="FMN REDUCTASE (NADPH)"/>
    <property type="match status" value="1"/>
</dbReference>
<dbReference type="EC" id="1.5.1.38" evidence="5"/>
<evidence type="ECO:0000313" key="5">
    <source>
        <dbReference type="EMBL" id="MFC4908376.1"/>
    </source>
</evidence>
<keyword evidence="2" id="KW-0288">FMN</keyword>
<dbReference type="InterPro" id="IPR005025">
    <property type="entry name" value="FMN_Rdtase-like_dom"/>
</dbReference>
<dbReference type="Gene3D" id="3.40.50.360">
    <property type="match status" value="1"/>
</dbReference>
<gene>
    <name evidence="5" type="primary">ssuE</name>
    <name evidence="5" type="ORF">ACFPCY_13665</name>
</gene>
<organism evidence="5 6">
    <name type="scientific">Actinomadura gamaensis</name>
    <dbReference type="NCBI Taxonomy" id="1763541"/>
    <lineage>
        <taxon>Bacteria</taxon>
        <taxon>Bacillati</taxon>
        <taxon>Actinomycetota</taxon>
        <taxon>Actinomycetes</taxon>
        <taxon>Streptosporangiales</taxon>
        <taxon>Thermomonosporaceae</taxon>
        <taxon>Actinomadura</taxon>
    </lineage>
</organism>
<dbReference type="RefSeq" id="WP_378254926.1">
    <property type="nucleotide sequence ID" value="NZ_JBHSIT010000003.1"/>
</dbReference>
<evidence type="ECO:0000256" key="1">
    <source>
        <dbReference type="ARBA" id="ARBA00022630"/>
    </source>
</evidence>
<name>A0ABV9TY56_9ACTN</name>
<evidence type="ECO:0000256" key="2">
    <source>
        <dbReference type="ARBA" id="ARBA00022643"/>
    </source>
</evidence>
<dbReference type="EMBL" id="JBHSIT010000003">
    <property type="protein sequence ID" value="MFC4908376.1"/>
    <property type="molecule type" value="Genomic_DNA"/>
</dbReference>
<keyword evidence="1" id="KW-0285">Flavoprotein</keyword>
<accession>A0ABV9TY56</accession>
<sequence>MGNSQRILVLAGSPSTTSRTAALAGHLAGRLRSHGHDVGEVRVRDLPAGALLAADAGAPGIAEVVQAIADADGVLVATPVYKAAYSGVLKALLDLLPQFALAGKVVLPIMTGGSPAHVLAVDYALRPVLSSLGAEHIVPGWFVLDRHIDLAAPSLRIAPESADPLYQVTDAFSAALAARPTLTCTT</sequence>
<dbReference type="Proteomes" id="UP001595872">
    <property type="component" value="Unassembled WGS sequence"/>
</dbReference>
<protein>
    <submittedName>
        <fullName evidence="5">NADPH-dependent FMN reductase</fullName>
        <ecNumber evidence="5">1.5.1.38</ecNumber>
    </submittedName>
</protein>
<dbReference type="InterPro" id="IPR020048">
    <property type="entry name" value="NADPH-dep_FMN_reduc_SsuE"/>
</dbReference>
<dbReference type="Pfam" id="PF03358">
    <property type="entry name" value="FMN_red"/>
    <property type="match status" value="1"/>
</dbReference>
<feature type="domain" description="NADPH-dependent FMN reductase-like" evidence="4">
    <location>
        <begin position="6"/>
        <end position="146"/>
    </location>
</feature>
<evidence type="ECO:0000259" key="4">
    <source>
        <dbReference type="Pfam" id="PF03358"/>
    </source>
</evidence>
<dbReference type="NCBIfam" id="TIGR03567">
    <property type="entry name" value="FMN_reduc_SsuE"/>
    <property type="match status" value="1"/>
</dbReference>
<evidence type="ECO:0000256" key="3">
    <source>
        <dbReference type="ARBA" id="ARBA00023002"/>
    </source>
</evidence>
<dbReference type="PANTHER" id="PTHR43408:SF1">
    <property type="entry name" value="FMN REDUCTASE (NADPH)"/>
    <property type="match status" value="1"/>
</dbReference>
<keyword evidence="3 5" id="KW-0560">Oxidoreductase</keyword>
<proteinExistence type="predicted"/>
<dbReference type="GO" id="GO:0052873">
    <property type="term" value="F:FMN reductase (NADPH) activity"/>
    <property type="evidence" value="ECO:0007669"/>
    <property type="project" value="UniProtKB-EC"/>
</dbReference>
<keyword evidence="6" id="KW-1185">Reference proteome</keyword>
<dbReference type="SUPFAM" id="SSF52218">
    <property type="entry name" value="Flavoproteins"/>
    <property type="match status" value="1"/>
</dbReference>